<name>A0ABR1AVA0_POLSC</name>
<feature type="compositionally biased region" description="Polar residues" evidence="1">
    <location>
        <begin position="73"/>
        <end position="82"/>
    </location>
</feature>
<comment type="caution">
    <text evidence="2">The sequence shown here is derived from an EMBL/GenBank/DDBJ whole genome shotgun (WGS) entry which is preliminary data.</text>
</comment>
<proteinExistence type="predicted"/>
<sequence>MFGNFVQRIQDSFSPVTSPVSSPKVLRRRFKSPNRGPAPTRAAQPPTCRHRGSNSRRNHKEEYREVQSEPELDNSNSSSTGSRRLLDKRKGKTRPKILNISDPIPIDATKFPSDGSGLALYCSANDITALTGAAKYLQSDAKPFTKSHQYGTGKSSESIYMPRPEKSHLKEINQNGFVYVNGVPNGVDESLYENHSALVRDDKISRKENVCDVVGNRKNSRLQEFRRTNRQDHLYAGLGFAPLQGSKSLGRLDGIKEGSRFSLTALAVAFDFISAACIFSVEEMLKRTFSFLFMAFYQRFHVSNERHEVILIPTLEALVALPVLVILGD</sequence>
<protein>
    <submittedName>
        <fullName evidence="2">Uncharacterized protein</fullName>
    </submittedName>
</protein>
<dbReference type="Proteomes" id="UP001359485">
    <property type="component" value="Unassembled WGS sequence"/>
</dbReference>
<keyword evidence="3" id="KW-1185">Reference proteome</keyword>
<evidence type="ECO:0000256" key="1">
    <source>
        <dbReference type="SAM" id="MobiDB-lite"/>
    </source>
</evidence>
<gene>
    <name evidence="2" type="ORF">RUM44_010347</name>
</gene>
<feature type="region of interest" description="Disordered" evidence="1">
    <location>
        <begin position="13"/>
        <end position="98"/>
    </location>
</feature>
<organism evidence="2 3">
    <name type="scientific">Polyplax serrata</name>
    <name type="common">Common mouse louse</name>
    <dbReference type="NCBI Taxonomy" id="468196"/>
    <lineage>
        <taxon>Eukaryota</taxon>
        <taxon>Metazoa</taxon>
        <taxon>Ecdysozoa</taxon>
        <taxon>Arthropoda</taxon>
        <taxon>Hexapoda</taxon>
        <taxon>Insecta</taxon>
        <taxon>Pterygota</taxon>
        <taxon>Neoptera</taxon>
        <taxon>Paraneoptera</taxon>
        <taxon>Psocodea</taxon>
        <taxon>Troctomorpha</taxon>
        <taxon>Phthiraptera</taxon>
        <taxon>Anoplura</taxon>
        <taxon>Polyplacidae</taxon>
        <taxon>Polyplax</taxon>
    </lineage>
</organism>
<dbReference type="EMBL" id="JAWJWF010000045">
    <property type="protein sequence ID" value="KAK6627867.1"/>
    <property type="molecule type" value="Genomic_DNA"/>
</dbReference>
<feature type="compositionally biased region" description="Basic residues" evidence="1">
    <location>
        <begin position="86"/>
        <end position="95"/>
    </location>
</feature>
<evidence type="ECO:0000313" key="2">
    <source>
        <dbReference type="EMBL" id="KAK6627867.1"/>
    </source>
</evidence>
<evidence type="ECO:0000313" key="3">
    <source>
        <dbReference type="Proteomes" id="UP001359485"/>
    </source>
</evidence>
<reference evidence="2 3" key="1">
    <citation type="submission" date="2023-09" db="EMBL/GenBank/DDBJ databases">
        <title>Genomes of two closely related lineages of the louse Polyplax serrata with different host specificities.</title>
        <authorList>
            <person name="Martinu J."/>
            <person name="Tarabai H."/>
            <person name="Stefka J."/>
            <person name="Hypsa V."/>
        </authorList>
    </citation>
    <scope>NUCLEOTIDE SEQUENCE [LARGE SCALE GENOMIC DNA]</scope>
    <source>
        <strain evidence="2">98ZLc_SE</strain>
    </source>
</reference>
<feature type="compositionally biased region" description="Low complexity" evidence="1">
    <location>
        <begin position="13"/>
        <end position="24"/>
    </location>
</feature>
<accession>A0ABR1AVA0</accession>
<feature type="compositionally biased region" description="Basic residues" evidence="1">
    <location>
        <begin position="48"/>
        <end position="58"/>
    </location>
</feature>